<dbReference type="PANTHER" id="PTHR42948:SF1">
    <property type="entry name" value="TRANSPORTER"/>
    <property type="match status" value="1"/>
</dbReference>
<dbReference type="PRINTS" id="PR00176">
    <property type="entry name" value="NANEUSMPORT"/>
</dbReference>
<dbReference type="NCBIfam" id="NF037979">
    <property type="entry name" value="Na_transp"/>
    <property type="match status" value="1"/>
</dbReference>
<dbReference type="HOGENOM" id="CLU_006855_3_4_0"/>
<dbReference type="RefSeq" id="WP_008522947.1">
    <property type="nucleotide sequence ID" value="NZ_CM001376.1"/>
</dbReference>
<feature type="transmembrane region" description="Helical" evidence="7">
    <location>
        <begin position="346"/>
        <end position="366"/>
    </location>
</feature>
<feature type="transmembrane region" description="Helical" evidence="7">
    <location>
        <begin position="423"/>
        <end position="444"/>
    </location>
</feature>
<evidence type="ECO:0000313" key="9">
    <source>
        <dbReference type="Proteomes" id="UP000003806"/>
    </source>
</evidence>
<keyword evidence="2 6" id="KW-0813">Transport</keyword>
<dbReference type="PANTHER" id="PTHR42948">
    <property type="entry name" value="TRANSPORTER"/>
    <property type="match status" value="1"/>
</dbReference>
<keyword evidence="3 6" id="KW-0812">Transmembrane</keyword>
<feature type="transmembrane region" description="Helical" evidence="7">
    <location>
        <begin position="252"/>
        <end position="280"/>
    </location>
</feature>
<dbReference type="PROSITE" id="PS50267">
    <property type="entry name" value="NA_NEUROTRAN_SYMP_3"/>
    <property type="match status" value="1"/>
</dbReference>
<dbReference type="Pfam" id="PF00209">
    <property type="entry name" value="SNF"/>
    <property type="match status" value="2"/>
</dbReference>
<dbReference type="PROSITE" id="PS00610">
    <property type="entry name" value="NA_NEUROTRAN_SYMP_1"/>
    <property type="match status" value="1"/>
</dbReference>
<feature type="transmembrane region" description="Helical" evidence="7">
    <location>
        <begin position="88"/>
        <end position="114"/>
    </location>
</feature>
<keyword evidence="9" id="KW-1185">Reference proteome</keyword>
<proteinExistence type="inferred from homology"/>
<evidence type="ECO:0000256" key="3">
    <source>
        <dbReference type="ARBA" id="ARBA00022692"/>
    </source>
</evidence>
<feature type="transmembrane region" description="Helical" evidence="7">
    <location>
        <begin position="178"/>
        <end position="199"/>
    </location>
</feature>
<evidence type="ECO:0000256" key="7">
    <source>
        <dbReference type="SAM" id="Phobius"/>
    </source>
</evidence>
<feature type="transmembrane region" description="Helical" evidence="7">
    <location>
        <begin position="44"/>
        <end position="68"/>
    </location>
</feature>
<accession>H0UKR3</accession>
<comment type="similarity">
    <text evidence="6">Belongs to the sodium:neurotransmitter symporter (SNF) (TC 2.A.22) family.</text>
</comment>
<dbReference type="AlphaFoldDB" id="H0UKR3"/>
<dbReference type="CDD" id="cd10336">
    <property type="entry name" value="SLC6sbd_Tyt1-Like"/>
    <property type="match status" value="1"/>
</dbReference>
<comment type="subcellular location">
    <subcellularLocation>
        <location evidence="1">Membrane</location>
        <topology evidence="1">Multi-pass membrane protein</topology>
    </subcellularLocation>
</comment>
<dbReference type="GO" id="GO:0015293">
    <property type="term" value="F:symporter activity"/>
    <property type="evidence" value="ECO:0007669"/>
    <property type="project" value="UniProtKB-KW"/>
</dbReference>
<gene>
    <name evidence="8" type="ORF">JonanDRAFT_0899</name>
</gene>
<evidence type="ECO:0000313" key="8">
    <source>
        <dbReference type="EMBL" id="EHM13272.1"/>
    </source>
</evidence>
<keyword evidence="4 7" id="KW-1133">Transmembrane helix</keyword>
<dbReference type="InterPro" id="IPR037272">
    <property type="entry name" value="SNS_sf"/>
</dbReference>
<feature type="transmembrane region" description="Helical" evidence="7">
    <location>
        <begin position="147"/>
        <end position="166"/>
    </location>
</feature>
<dbReference type="GO" id="GO:0016020">
    <property type="term" value="C:membrane"/>
    <property type="evidence" value="ECO:0007669"/>
    <property type="project" value="UniProtKB-SubCell"/>
</dbReference>
<name>H0UKR3_9BACT</name>
<evidence type="ECO:0000256" key="6">
    <source>
        <dbReference type="RuleBase" id="RU003732"/>
    </source>
</evidence>
<feature type="transmembrane region" description="Helical" evidence="7">
    <location>
        <begin position="304"/>
        <end position="334"/>
    </location>
</feature>
<organism evidence="8 9">
    <name type="scientific">Jonquetella anthropi DSM 22815</name>
    <dbReference type="NCBI Taxonomy" id="885272"/>
    <lineage>
        <taxon>Bacteria</taxon>
        <taxon>Thermotogati</taxon>
        <taxon>Synergistota</taxon>
        <taxon>Synergistia</taxon>
        <taxon>Synergistales</taxon>
        <taxon>Dethiosulfovibrionaceae</taxon>
        <taxon>Jonquetella</taxon>
    </lineage>
</organism>
<dbReference type="SUPFAM" id="SSF161070">
    <property type="entry name" value="SNF-like"/>
    <property type="match status" value="1"/>
</dbReference>
<feature type="transmembrane region" description="Helical" evidence="7">
    <location>
        <begin position="12"/>
        <end position="32"/>
    </location>
</feature>
<protein>
    <recommendedName>
        <fullName evidence="6">Transporter</fullName>
    </recommendedName>
</protein>
<evidence type="ECO:0000256" key="4">
    <source>
        <dbReference type="ARBA" id="ARBA00022989"/>
    </source>
</evidence>
<keyword evidence="6" id="KW-0769">Symport</keyword>
<evidence type="ECO:0000256" key="2">
    <source>
        <dbReference type="ARBA" id="ARBA00022448"/>
    </source>
</evidence>
<keyword evidence="5 7" id="KW-0472">Membrane</keyword>
<evidence type="ECO:0000256" key="1">
    <source>
        <dbReference type="ARBA" id="ARBA00004141"/>
    </source>
</evidence>
<reference evidence="8 9" key="1">
    <citation type="submission" date="2011-11" db="EMBL/GenBank/DDBJ databases">
        <title>The Noncontiguous Finished genome of Jonquetella anthropi DSM 22815.</title>
        <authorList>
            <consortium name="US DOE Joint Genome Institute (JGI-PGF)"/>
            <person name="Lucas S."/>
            <person name="Copeland A."/>
            <person name="Lapidus A."/>
            <person name="Glavina del Rio T."/>
            <person name="Dalin E."/>
            <person name="Tice H."/>
            <person name="Bruce D."/>
            <person name="Goodwin L."/>
            <person name="Pitluck S."/>
            <person name="Peters L."/>
            <person name="Mikhailova N."/>
            <person name="Held B."/>
            <person name="Kyrpides N."/>
            <person name="Mavromatis K."/>
            <person name="Ivanova N."/>
            <person name="Markowitz V."/>
            <person name="Cheng J.-F."/>
            <person name="Hugenholtz P."/>
            <person name="Woyke T."/>
            <person name="Wu D."/>
            <person name="Gronow S."/>
            <person name="Wellnitz S."/>
            <person name="Brambilla E."/>
            <person name="Klenk H.-P."/>
            <person name="Eisen J.A."/>
        </authorList>
    </citation>
    <scope>NUCLEOTIDE SEQUENCE [LARGE SCALE GENOMIC DNA]</scope>
    <source>
        <strain evidence="8 9">DSM 22815</strain>
    </source>
</reference>
<dbReference type="eggNOG" id="COG0733">
    <property type="taxonomic scope" value="Bacteria"/>
</dbReference>
<feature type="transmembrane region" description="Helical" evidence="7">
    <location>
        <begin position="386"/>
        <end position="403"/>
    </location>
</feature>
<sequence>MSQHSGTREQWGSKIGFILAAGGSAVGLGNIWRFPYVAGKYGGASFILFYLFVVCVIGFTVMLTEMAFGKHYQLSCVSAFRQYKGGKFTFMGVIVTLIGTFILSYYMVIGGWTIKYIVSSLSGLMGEAAAGHSGDLFGAFISSPNQVLLYHVIFVLLTSLIVFGGIKGGIERVCKVMMPALFVILLVMIVRSLTLPGASKGLEFYMLPDFSKLTLEGCLAAIGQAFFSLSLGMGIMITYGSYVKKDEYLPSAVAQVCVIDTLVAVLAGFVIFPAAFAFSIEVNSGPGLTFITLPSIFAKMPGGAIWSTLFFVLFFFAAITSSISLLEVPVACLIDTMKMSRKKATVVATILVFVLGVPSALGLGSHAFDIAGKGFLDFIDFITNNIGMPVMAALTSLFVGWLIPKDILPELDSTTRVFTHKNLWLFCVRFVAPAVILVIFVTGLKW</sequence>
<feature type="transmembrane region" description="Helical" evidence="7">
    <location>
        <begin position="219"/>
        <end position="240"/>
    </location>
</feature>
<dbReference type="InterPro" id="IPR047218">
    <property type="entry name" value="YocR/YhdH-like"/>
</dbReference>
<dbReference type="InterPro" id="IPR000175">
    <property type="entry name" value="Na/ntran_symport"/>
</dbReference>
<dbReference type="EMBL" id="CM001376">
    <property type="protein sequence ID" value="EHM13272.1"/>
    <property type="molecule type" value="Genomic_DNA"/>
</dbReference>
<dbReference type="Proteomes" id="UP000003806">
    <property type="component" value="Chromosome"/>
</dbReference>
<evidence type="ECO:0000256" key="5">
    <source>
        <dbReference type="ARBA" id="ARBA00023136"/>
    </source>
</evidence>